<dbReference type="AlphaFoldDB" id="A0A5A8F3P4"/>
<dbReference type="Gene3D" id="3.40.50.620">
    <property type="entry name" value="HUPs"/>
    <property type="match status" value="1"/>
</dbReference>
<accession>A0A5A8F3P4</accession>
<dbReference type="PANTHER" id="PTHR46268">
    <property type="entry name" value="STRESS RESPONSE PROTEIN NHAX"/>
    <property type="match status" value="1"/>
</dbReference>
<dbReference type="SUPFAM" id="SSF52402">
    <property type="entry name" value="Adenine nucleotide alpha hydrolases-like"/>
    <property type="match status" value="1"/>
</dbReference>
<name>A0A5A8F3P4_9BACT</name>
<dbReference type="PRINTS" id="PR01438">
    <property type="entry name" value="UNVRSLSTRESS"/>
</dbReference>
<dbReference type="Proteomes" id="UP000322876">
    <property type="component" value="Unassembled WGS sequence"/>
</dbReference>
<proteinExistence type="inferred from homology"/>
<dbReference type="RefSeq" id="WP_149266044.1">
    <property type="nucleotide sequence ID" value="NZ_VFJB01000004.1"/>
</dbReference>
<evidence type="ECO:0000256" key="1">
    <source>
        <dbReference type="ARBA" id="ARBA00008791"/>
    </source>
</evidence>
<comment type="similarity">
    <text evidence="1 2">Belongs to the universal stress protein A family.</text>
</comment>
<protein>
    <recommendedName>
        <fullName evidence="2">Universal stress protein</fullName>
    </recommendedName>
</protein>
<dbReference type="PIRSF" id="PIRSF006276">
    <property type="entry name" value="UspA"/>
    <property type="match status" value="1"/>
</dbReference>
<reference evidence="4 5" key="1">
    <citation type="submission" date="2019-06" db="EMBL/GenBank/DDBJ databases">
        <title>Genomic insights into carbon and energy metabolism of Deferribacter autotrophicus revealed new metabolic traits in the phylum Deferribacteres.</title>
        <authorList>
            <person name="Slobodkin A.I."/>
            <person name="Slobodkina G.B."/>
            <person name="Allioux M."/>
            <person name="Alain K."/>
            <person name="Jebbar M."/>
            <person name="Shadrin V."/>
            <person name="Kublanov I.V."/>
            <person name="Toshchakov S.V."/>
            <person name="Bonch-Osmolovskaya E.A."/>
        </authorList>
    </citation>
    <scope>NUCLEOTIDE SEQUENCE [LARGE SCALE GENOMIC DNA]</scope>
    <source>
        <strain evidence="4 5">SL50</strain>
    </source>
</reference>
<dbReference type="CDD" id="cd00293">
    <property type="entry name" value="USP-like"/>
    <property type="match status" value="1"/>
</dbReference>
<organism evidence="4 5">
    <name type="scientific">Deferribacter autotrophicus</name>
    <dbReference type="NCBI Taxonomy" id="500465"/>
    <lineage>
        <taxon>Bacteria</taxon>
        <taxon>Pseudomonadati</taxon>
        <taxon>Deferribacterota</taxon>
        <taxon>Deferribacteres</taxon>
        <taxon>Deferribacterales</taxon>
        <taxon>Deferribacteraceae</taxon>
        <taxon>Deferribacter</taxon>
    </lineage>
</organism>
<evidence type="ECO:0000256" key="2">
    <source>
        <dbReference type="PIRNR" id="PIRNR006276"/>
    </source>
</evidence>
<keyword evidence="2" id="KW-0963">Cytoplasm</keyword>
<sequence>MVDIKKILCPVDFSETSRFALRYAIDFARVFDAELEIFHVIFDETQIVAFYLPQVTFQNFDKELEEAAKKEMDKLIDDFSALNEIKYSTKFAKGTPFLEIINEAKENKFDMIVIGTHGRSGLEHVLFGSTAEKVVRKSPCPVFSVRLKEHKFVMP</sequence>
<comment type="caution">
    <text evidence="4">The sequence shown here is derived from an EMBL/GenBank/DDBJ whole genome shotgun (WGS) entry which is preliminary data.</text>
</comment>
<feature type="domain" description="UspA" evidence="3">
    <location>
        <begin position="4"/>
        <end position="146"/>
    </location>
</feature>
<evidence type="ECO:0000313" key="5">
    <source>
        <dbReference type="Proteomes" id="UP000322876"/>
    </source>
</evidence>
<dbReference type="GO" id="GO:0005737">
    <property type="term" value="C:cytoplasm"/>
    <property type="evidence" value="ECO:0007669"/>
    <property type="project" value="UniProtKB-SubCell"/>
</dbReference>
<dbReference type="InterPro" id="IPR014729">
    <property type="entry name" value="Rossmann-like_a/b/a_fold"/>
</dbReference>
<dbReference type="OrthoDB" id="9792500at2"/>
<dbReference type="InterPro" id="IPR006015">
    <property type="entry name" value="Universal_stress_UspA"/>
</dbReference>
<dbReference type="PANTHER" id="PTHR46268:SF22">
    <property type="entry name" value="SENSOR PROTEIN KDPD-RELATED"/>
    <property type="match status" value="1"/>
</dbReference>
<dbReference type="Pfam" id="PF00582">
    <property type="entry name" value="Usp"/>
    <property type="match status" value="1"/>
</dbReference>
<dbReference type="InterPro" id="IPR006016">
    <property type="entry name" value="UspA"/>
</dbReference>
<gene>
    <name evidence="4" type="ORF">FHQ18_04855</name>
</gene>
<evidence type="ECO:0000313" key="4">
    <source>
        <dbReference type="EMBL" id="KAA0258488.1"/>
    </source>
</evidence>
<evidence type="ECO:0000259" key="3">
    <source>
        <dbReference type="Pfam" id="PF00582"/>
    </source>
</evidence>
<comment type="subcellular location">
    <subcellularLocation>
        <location evidence="2">Cytoplasm</location>
    </subcellularLocation>
</comment>
<dbReference type="EMBL" id="VFJB01000004">
    <property type="protein sequence ID" value="KAA0258488.1"/>
    <property type="molecule type" value="Genomic_DNA"/>
</dbReference>
<keyword evidence="5" id="KW-1185">Reference proteome</keyword>